<keyword evidence="6" id="KW-1185">Reference proteome</keyword>
<protein>
    <submittedName>
        <fullName evidence="5">Extracellular solute-binding protein</fullName>
    </submittedName>
</protein>
<dbReference type="RefSeq" id="WP_379739097.1">
    <property type="nucleotide sequence ID" value="NZ_JBHSVN010000001.1"/>
</dbReference>
<dbReference type="InterPro" id="IPR006059">
    <property type="entry name" value="SBP"/>
</dbReference>
<dbReference type="PANTHER" id="PTHR43649">
    <property type="entry name" value="ARABINOSE-BINDING PROTEIN-RELATED"/>
    <property type="match status" value="1"/>
</dbReference>
<comment type="caution">
    <text evidence="5">The sequence shown here is derived from an EMBL/GenBank/DDBJ whole genome shotgun (WGS) entry which is preliminary data.</text>
</comment>
<dbReference type="PANTHER" id="PTHR43649:SF34">
    <property type="entry name" value="ABC TRANSPORTER PERIPLASMIC-BINDING PROTEIN YCJN-RELATED"/>
    <property type="match status" value="1"/>
</dbReference>
<evidence type="ECO:0000256" key="3">
    <source>
        <dbReference type="ARBA" id="ARBA00022729"/>
    </source>
</evidence>
<feature type="region of interest" description="Disordered" evidence="4">
    <location>
        <begin position="440"/>
        <end position="463"/>
    </location>
</feature>
<evidence type="ECO:0000256" key="1">
    <source>
        <dbReference type="ARBA" id="ARBA00008520"/>
    </source>
</evidence>
<keyword evidence="2" id="KW-0813">Transport</keyword>
<dbReference type="SUPFAM" id="SSF53850">
    <property type="entry name" value="Periplasmic binding protein-like II"/>
    <property type="match status" value="1"/>
</dbReference>
<dbReference type="PROSITE" id="PS51257">
    <property type="entry name" value="PROKAR_LIPOPROTEIN"/>
    <property type="match status" value="1"/>
</dbReference>
<name>A0ABD5UT02_9EURY</name>
<dbReference type="Gene3D" id="3.40.190.10">
    <property type="entry name" value="Periplasmic binding protein-like II"/>
    <property type="match status" value="2"/>
</dbReference>
<evidence type="ECO:0000313" key="6">
    <source>
        <dbReference type="Proteomes" id="UP001596296"/>
    </source>
</evidence>
<dbReference type="AlphaFoldDB" id="A0ABD5UT02"/>
<dbReference type="EMBL" id="JBHSXL010000001">
    <property type="protein sequence ID" value="MFC6891202.1"/>
    <property type="molecule type" value="Genomic_DNA"/>
</dbReference>
<keyword evidence="3" id="KW-0732">Signal</keyword>
<evidence type="ECO:0000313" key="5">
    <source>
        <dbReference type="EMBL" id="MFC6891202.1"/>
    </source>
</evidence>
<evidence type="ECO:0000256" key="2">
    <source>
        <dbReference type="ARBA" id="ARBA00022448"/>
    </source>
</evidence>
<feature type="compositionally biased region" description="Polar residues" evidence="4">
    <location>
        <begin position="440"/>
        <end position="451"/>
    </location>
</feature>
<reference evidence="5 6" key="1">
    <citation type="journal article" date="2019" name="Int. J. Syst. Evol. Microbiol.">
        <title>The Global Catalogue of Microorganisms (GCM) 10K type strain sequencing project: providing services to taxonomists for standard genome sequencing and annotation.</title>
        <authorList>
            <consortium name="The Broad Institute Genomics Platform"/>
            <consortium name="The Broad Institute Genome Sequencing Center for Infectious Disease"/>
            <person name="Wu L."/>
            <person name="Ma J."/>
        </authorList>
    </citation>
    <scope>NUCLEOTIDE SEQUENCE [LARGE SCALE GENOMIC DNA]</scope>
    <source>
        <strain evidence="5 6">SKJ47</strain>
    </source>
</reference>
<dbReference type="Proteomes" id="UP001596296">
    <property type="component" value="Unassembled WGS sequence"/>
</dbReference>
<dbReference type="Pfam" id="PF13416">
    <property type="entry name" value="SBP_bac_8"/>
    <property type="match status" value="1"/>
</dbReference>
<comment type="similarity">
    <text evidence="1">Belongs to the bacterial solute-binding protein 1 family.</text>
</comment>
<accession>A0ABD5UT02</accession>
<dbReference type="InterPro" id="IPR050490">
    <property type="entry name" value="Bact_solute-bd_prot1"/>
</dbReference>
<evidence type="ECO:0000256" key="4">
    <source>
        <dbReference type="SAM" id="MobiDB-lite"/>
    </source>
</evidence>
<proteinExistence type="inferred from homology"/>
<sequence>MVRETNTSRVDRRSYLRIAGTGAMVGLAGCGGNIGGGGGGGGPGSQVEDESDPAASYEGVELNFATSSNYIDAWDDLAAGFSEETGIEVTVTSYAQSEMLTQLLNQFRAQEASFDAFISDVIWTGSFMQPGFAEDLGPYFDSPLANDDYDYDDHLNVFAENYGQWDGTRYGLPWYGDVMKLSVRKDVLEDHADAYEEEHGESIMPEMFGGYESYEKFNRVAQFMHDEGWDMGLEGQRGWNIVYSYPNRFAAETGESSMLDDEGNSRLDMEGATTALQHYMDQVEWARNPLSTGYTQSRDQFLDGNTWAVEQWGTATAKFIDEWGWEEGVRVSLTPGGFPNLGGWGVLLNTYSDQETKDAAFLFAQWTTSKEMDKYAFTEHGVTPTRRSSFTDEIKEQNPQARYQDPEENPGIEQLSLRPRNPQYQELGDTMQVQISEALSGNSSAEETMQNIHEEWQDIMSDD</sequence>
<feature type="region of interest" description="Disordered" evidence="4">
    <location>
        <begin position="383"/>
        <end position="424"/>
    </location>
</feature>
<gene>
    <name evidence="5" type="ORF">ACFQE9_00940</name>
</gene>
<organism evidence="5 6">
    <name type="scientific">Halopenitus salinus</name>
    <dbReference type="NCBI Taxonomy" id="1198295"/>
    <lineage>
        <taxon>Archaea</taxon>
        <taxon>Methanobacteriati</taxon>
        <taxon>Methanobacteriota</taxon>
        <taxon>Stenosarchaea group</taxon>
        <taxon>Halobacteria</taxon>
        <taxon>Halobacteriales</taxon>
        <taxon>Haloferacaceae</taxon>
        <taxon>Halopenitus</taxon>
    </lineage>
</organism>